<feature type="compositionally biased region" description="Low complexity" evidence="1">
    <location>
        <begin position="170"/>
        <end position="196"/>
    </location>
</feature>
<reference evidence="3" key="1">
    <citation type="journal article" date="2018" name="Nat. Microbiol.">
        <title>Leveraging single-cell genomics to expand the fungal tree of life.</title>
        <authorList>
            <person name="Ahrendt S.R."/>
            <person name="Quandt C.A."/>
            <person name="Ciobanu D."/>
            <person name="Clum A."/>
            <person name="Salamov A."/>
            <person name="Andreopoulos B."/>
            <person name="Cheng J.F."/>
            <person name="Woyke T."/>
            <person name="Pelin A."/>
            <person name="Henrissat B."/>
            <person name="Reynolds N.K."/>
            <person name="Benny G.L."/>
            <person name="Smith M.E."/>
            <person name="James T.Y."/>
            <person name="Grigoriev I.V."/>
        </authorList>
    </citation>
    <scope>NUCLEOTIDE SEQUENCE [LARGE SCALE GENOMIC DNA]</scope>
    <source>
        <strain evidence="3">RSA 468</strain>
    </source>
</reference>
<gene>
    <name evidence="2" type="ORF">BJ085DRAFT_37007</name>
</gene>
<evidence type="ECO:0000256" key="1">
    <source>
        <dbReference type="SAM" id="MobiDB-lite"/>
    </source>
</evidence>
<organism evidence="2 3">
    <name type="scientific">Dimargaris cristalligena</name>
    <dbReference type="NCBI Taxonomy" id="215637"/>
    <lineage>
        <taxon>Eukaryota</taxon>
        <taxon>Fungi</taxon>
        <taxon>Fungi incertae sedis</taxon>
        <taxon>Zoopagomycota</taxon>
        <taxon>Kickxellomycotina</taxon>
        <taxon>Dimargaritomycetes</taxon>
        <taxon>Dimargaritales</taxon>
        <taxon>Dimargaritaceae</taxon>
        <taxon>Dimargaris</taxon>
    </lineage>
</organism>
<name>A0A4Q0A2E6_9FUNG</name>
<keyword evidence="3" id="KW-1185">Reference proteome</keyword>
<feature type="region of interest" description="Disordered" evidence="1">
    <location>
        <begin position="170"/>
        <end position="208"/>
    </location>
</feature>
<proteinExistence type="predicted"/>
<protein>
    <submittedName>
        <fullName evidence="2">Uncharacterized protein</fullName>
    </submittedName>
</protein>
<dbReference type="Proteomes" id="UP000268162">
    <property type="component" value="Unassembled WGS sequence"/>
</dbReference>
<accession>A0A4Q0A2E6</accession>
<dbReference type="AlphaFoldDB" id="A0A4Q0A2E6"/>
<sequence>MALPADAGCVHLARRNGSDKRDPQTPITTKILSYIMVSPPTNPAASSETPSSITTPTVTAEAIITPTPTPVCALLGPEFKVYSVRFSGAIDFTESRVEIATYTDTLGKAYLRYYISNTDIDGLQLINLALVHALPASPTCTRLVRRDSSNKCGPEAPATVTATATTATIPVDTASSVTPTDPTTPSVTKESTTDTPTPTPTGPAICDPNGPDFKTYVVRLTGIHNYGEFESEEGEYKELVAATFDCFLITGDDSYAMTLTYRPRPRDADIMKSWPQTASVIEA</sequence>
<dbReference type="EMBL" id="ML002215">
    <property type="protein sequence ID" value="RKP40283.1"/>
    <property type="molecule type" value="Genomic_DNA"/>
</dbReference>
<evidence type="ECO:0000313" key="3">
    <source>
        <dbReference type="Proteomes" id="UP000268162"/>
    </source>
</evidence>
<evidence type="ECO:0000313" key="2">
    <source>
        <dbReference type="EMBL" id="RKP40283.1"/>
    </source>
</evidence>